<evidence type="ECO:0000256" key="3">
    <source>
        <dbReference type="ARBA" id="ARBA00022759"/>
    </source>
</evidence>
<comment type="similarity">
    <text evidence="5">Belongs to the YicC/YloC family.</text>
</comment>
<protein>
    <recommendedName>
        <fullName evidence="10">YicC family protein</fullName>
    </recommendedName>
</protein>
<dbReference type="GO" id="GO:0016787">
    <property type="term" value="F:hydrolase activity"/>
    <property type="evidence" value="ECO:0007669"/>
    <property type="project" value="UniProtKB-KW"/>
</dbReference>
<dbReference type="InterPro" id="IPR005229">
    <property type="entry name" value="YicC/YloC-like"/>
</dbReference>
<evidence type="ECO:0000259" key="6">
    <source>
        <dbReference type="Pfam" id="PF03755"/>
    </source>
</evidence>
<evidence type="ECO:0000256" key="5">
    <source>
        <dbReference type="ARBA" id="ARBA00035648"/>
    </source>
</evidence>
<keyword evidence="3" id="KW-0255">Endonuclease</keyword>
<feature type="domain" description="Endoribonuclease YicC-like C-terminal" evidence="7">
    <location>
        <begin position="258"/>
        <end position="354"/>
    </location>
</feature>
<dbReference type="Proteomes" id="UP000031599">
    <property type="component" value="Unassembled WGS sequence"/>
</dbReference>
<evidence type="ECO:0000259" key="7">
    <source>
        <dbReference type="Pfam" id="PF08340"/>
    </source>
</evidence>
<dbReference type="AlphaFoldDB" id="A0A0C2D4L7"/>
<accession>A0A0C2D4L7</accession>
<evidence type="ECO:0000313" key="9">
    <source>
        <dbReference type="Proteomes" id="UP000031599"/>
    </source>
</evidence>
<sequence>MGWFTLRQRPVHKLDPRVDRPVASLPAARKTSTLFSVPILSMTGFGVSDCAWTERGVRVHVELRSVNARYLELKLRQPFGVAVEHRMRRNVEARLGRGRVDVSVRVEGAGEVVEDPLASLGIERQQVAALVRALSSLGEEAAHASFELSPPTSLDLLRFLATSQASSRAGSGASDEAPAFLDELVDEALAKLVAMRSVEGESLAATLAALYDELEAQIAQVAQTVEPEGERLLVQLTSRCEDLLGRVATSQVGGSTVAAQVDRDRLAQELAVLVLRGDVSEELARIASHLEQARSVLAAAPEVGQGKTLDFLSQELLREVTTIGSKITSHGGSAVVINAKRTIERIREQVQNVE</sequence>
<proteinExistence type="inferred from homology"/>
<dbReference type="PANTHER" id="PTHR30636:SF3">
    <property type="entry name" value="UPF0701 PROTEIN YICC"/>
    <property type="match status" value="1"/>
</dbReference>
<dbReference type="InterPro" id="IPR013527">
    <property type="entry name" value="YicC-like_N"/>
</dbReference>
<reference evidence="8 9" key="1">
    <citation type="submission" date="2014-12" db="EMBL/GenBank/DDBJ databases">
        <title>Genome assembly of Enhygromyxa salina DSM 15201.</title>
        <authorList>
            <person name="Sharma G."/>
            <person name="Subramanian S."/>
        </authorList>
    </citation>
    <scope>NUCLEOTIDE SEQUENCE [LARGE SCALE GENOMIC DNA]</scope>
    <source>
        <strain evidence="8 9">DSM 15201</strain>
    </source>
</reference>
<comment type="caution">
    <text evidence="8">The sequence shown here is derived from an EMBL/GenBank/DDBJ whole genome shotgun (WGS) entry which is preliminary data.</text>
</comment>
<organism evidence="8 9">
    <name type="scientific">Enhygromyxa salina</name>
    <dbReference type="NCBI Taxonomy" id="215803"/>
    <lineage>
        <taxon>Bacteria</taxon>
        <taxon>Pseudomonadati</taxon>
        <taxon>Myxococcota</taxon>
        <taxon>Polyangia</taxon>
        <taxon>Nannocystales</taxon>
        <taxon>Nannocystaceae</taxon>
        <taxon>Enhygromyxa</taxon>
    </lineage>
</organism>
<gene>
    <name evidence="8" type="ORF">DB30_01640</name>
</gene>
<keyword evidence="2" id="KW-0540">Nuclease</keyword>
<evidence type="ECO:0000256" key="2">
    <source>
        <dbReference type="ARBA" id="ARBA00022722"/>
    </source>
</evidence>
<evidence type="ECO:0000256" key="4">
    <source>
        <dbReference type="ARBA" id="ARBA00022801"/>
    </source>
</evidence>
<evidence type="ECO:0000313" key="8">
    <source>
        <dbReference type="EMBL" id="KIG18136.1"/>
    </source>
</evidence>
<dbReference type="Pfam" id="PF03755">
    <property type="entry name" value="YicC-like_N"/>
    <property type="match status" value="1"/>
</dbReference>
<evidence type="ECO:0008006" key="10">
    <source>
        <dbReference type="Google" id="ProtNLM"/>
    </source>
</evidence>
<keyword evidence="4" id="KW-0378">Hydrolase</keyword>
<comment type="cofactor">
    <cofactor evidence="1">
        <name>a divalent metal cation</name>
        <dbReference type="ChEBI" id="CHEBI:60240"/>
    </cofactor>
</comment>
<name>A0A0C2D4L7_9BACT</name>
<dbReference type="Pfam" id="PF08340">
    <property type="entry name" value="YicC-like_C"/>
    <property type="match status" value="1"/>
</dbReference>
<dbReference type="PANTHER" id="PTHR30636">
    <property type="entry name" value="UPF0701 PROTEIN YICC"/>
    <property type="match status" value="1"/>
</dbReference>
<evidence type="ECO:0000256" key="1">
    <source>
        <dbReference type="ARBA" id="ARBA00001968"/>
    </source>
</evidence>
<feature type="domain" description="Endoribonuclease YicC-like N-terminal" evidence="6">
    <location>
        <begin position="39"/>
        <end position="204"/>
    </location>
</feature>
<dbReference type="InterPro" id="IPR013551">
    <property type="entry name" value="YicC-like_C"/>
</dbReference>
<dbReference type="EMBL" id="JMCC02000014">
    <property type="protein sequence ID" value="KIG18136.1"/>
    <property type="molecule type" value="Genomic_DNA"/>
</dbReference>
<dbReference type="GO" id="GO:0004521">
    <property type="term" value="F:RNA endonuclease activity"/>
    <property type="evidence" value="ECO:0007669"/>
    <property type="project" value="InterPro"/>
</dbReference>